<evidence type="ECO:0000256" key="10">
    <source>
        <dbReference type="SAM" id="MobiDB-lite"/>
    </source>
</evidence>
<dbReference type="PROSITE" id="PS01233">
    <property type="entry name" value="UROCANASE"/>
    <property type="match status" value="1"/>
</dbReference>
<evidence type="ECO:0000256" key="1">
    <source>
        <dbReference type="ARBA" id="ARBA00001911"/>
    </source>
</evidence>
<dbReference type="NCBIfam" id="NF003820">
    <property type="entry name" value="PRK05414.1"/>
    <property type="match status" value="1"/>
</dbReference>
<dbReference type="InterPro" id="IPR023637">
    <property type="entry name" value="Urocanase-like"/>
</dbReference>
<evidence type="ECO:0000259" key="11">
    <source>
        <dbReference type="Pfam" id="PF01175"/>
    </source>
</evidence>
<evidence type="ECO:0000256" key="9">
    <source>
        <dbReference type="ARBA" id="ARBA00047623"/>
    </source>
</evidence>
<evidence type="ECO:0000256" key="3">
    <source>
        <dbReference type="ARBA" id="ARBA00007578"/>
    </source>
</evidence>
<dbReference type="FunFam" id="3.40.1770.10:FF:000003">
    <property type="entry name" value="Urocanate hydratase 1"/>
    <property type="match status" value="1"/>
</dbReference>
<name>A0A9L0S4M9_HORSE</name>
<evidence type="ECO:0000259" key="12">
    <source>
        <dbReference type="Pfam" id="PF17391"/>
    </source>
</evidence>
<comment type="catalytic activity">
    <reaction evidence="9">
        <text>4-imidazolone-5-propanoate = trans-urocanate + H2O</text>
        <dbReference type="Rhea" id="RHEA:13101"/>
        <dbReference type="ChEBI" id="CHEBI:15377"/>
        <dbReference type="ChEBI" id="CHEBI:17771"/>
        <dbReference type="ChEBI" id="CHEBI:77893"/>
        <dbReference type="EC" id="4.2.1.49"/>
    </reaction>
</comment>
<comment type="cofactor">
    <cofactor evidence="1">
        <name>NAD(+)</name>
        <dbReference type="ChEBI" id="CHEBI:57540"/>
    </cofactor>
</comment>
<dbReference type="Pfam" id="PF01175">
    <property type="entry name" value="Urocanase"/>
    <property type="match status" value="1"/>
</dbReference>
<keyword evidence="15" id="KW-1185">Reference proteome</keyword>
<proteinExistence type="evidence at protein level"/>
<evidence type="ECO:0007829" key="16">
    <source>
        <dbReference type="PeptideAtlas" id="A0A9L0S4M9"/>
    </source>
</evidence>
<evidence type="ECO:0000259" key="13">
    <source>
        <dbReference type="Pfam" id="PF17392"/>
    </source>
</evidence>
<evidence type="ECO:0000256" key="7">
    <source>
        <dbReference type="ARBA" id="ARBA00023239"/>
    </source>
</evidence>
<dbReference type="InterPro" id="IPR035400">
    <property type="entry name" value="Urocanase_N"/>
</dbReference>
<reference evidence="14" key="3">
    <citation type="submission" date="2025-09" db="UniProtKB">
        <authorList>
            <consortium name="Ensembl"/>
        </authorList>
    </citation>
    <scope>IDENTIFICATION</scope>
    <source>
        <strain evidence="14">Thoroughbred</strain>
    </source>
</reference>
<dbReference type="PANTHER" id="PTHR12216:SF3">
    <property type="entry name" value="UROCANATE HYDRATASE"/>
    <property type="match status" value="1"/>
</dbReference>
<dbReference type="AlphaFoldDB" id="A0A9L0S4M9"/>
<gene>
    <name evidence="14" type="primary">UROC1</name>
</gene>
<dbReference type="PANTHER" id="PTHR12216">
    <property type="entry name" value="UROCANATE HYDRATASE"/>
    <property type="match status" value="1"/>
</dbReference>
<sequence length="664" mass="72333">MEEMGRCSATGLRYAGLALTPRPFPQPRPLPGRSLQTHSSGLRSLPPGCLRCHHWSLFGDVEGPAGRSGITGGPRSRWSAMETWRDRGTRGDSQGLWGPLGLVGDLRPVVGPPLTEPSVLCSPLQFWLTMSYLSQMTEEQTLVMYSGHPLGLFPSSPGAPRLVITNGMVIPNYSSRTEYDKLFAMGVTMYGQMTAGSYCYIGPQGIVHGTVLTVLNAGRRYLGTEDLAGKVFVTSGLGGMSGAQAKAAVIVGCIGVIAEVDRAALMKRHKQGWLMEVADSLDHCIRRLREARRRKEVLSLGYHGNVVDLWERLVHELDTTGELLVDLGSDQTSCHNPFNGGYYPVQLGFTEAQSLLASNPAAFKALVQESLRRQVSAINRLAKENFFFWDYGNAFLLEAQRAGADVEKKGARKTEFRYPSYVQHIMGDIFSQGFGPFRWVCTSGDPQDLAVTDQLAVSVLEAAIAGGVNPAVRLQYVDNIRWIREAARHQLVVGSQARILYSDQKGRVAIAVAFNQGIASGKIKAPVVLSRDHHDVSGTDSPFRETSNIYDGSAFCADMAVQNFVGDAFRGATWVALHNGGGVGWGEAINGGFGLVLDGTQEAEQKAKMMLTWDVSNGVARRCWSGNQKAYEIICQTMQENNGLVVTLPHEVADEHVLQQALQS</sequence>
<dbReference type="SUPFAM" id="SSF111326">
    <property type="entry name" value="Urocanase"/>
    <property type="match status" value="1"/>
</dbReference>
<reference evidence="14" key="2">
    <citation type="submission" date="2025-08" db="UniProtKB">
        <authorList>
            <consortium name="Ensembl"/>
        </authorList>
    </citation>
    <scope>IDENTIFICATION</scope>
    <source>
        <strain evidence="14">Thoroughbred</strain>
    </source>
</reference>
<dbReference type="InterPro" id="IPR035085">
    <property type="entry name" value="Urocanase_Rossmann-like"/>
</dbReference>
<dbReference type="InterPro" id="IPR038364">
    <property type="entry name" value="Urocanase_central_sf"/>
</dbReference>
<protein>
    <recommendedName>
        <fullName evidence="4">urocanate hydratase</fullName>
        <ecNumber evidence="4">4.2.1.49</ecNumber>
    </recommendedName>
    <alternativeName>
        <fullName evidence="8">Imidazolonepropionate hydrolase</fullName>
    </alternativeName>
</protein>
<accession>A0A9L0S4M9</accession>
<dbReference type="Pfam" id="PF17392">
    <property type="entry name" value="Urocanase_C"/>
    <property type="match status" value="1"/>
</dbReference>
<dbReference type="FunFam" id="3.40.50.10730:FF:000002">
    <property type="entry name" value="Urocanate hydratase 1"/>
    <property type="match status" value="1"/>
</dbReference>
<feature type="domain" description="Urocanase N-terminal" evidence="12">
    <location>
        <begin position="124"/>
        <end position="199"/>
    </location>
</feature>
<comment type="similarity">
    <text evidence="3">Belongs to the urocanase family.</text>
</comment>
<dbReference type="Proteomes" id="UP000002281">
    <property type="component" value="Chromosome 16"/>
</dbReference>
<comment type="pathway">
    <text evidence="2">Amino-acid degradation; L-histidine degradation into L-glutamate; N-formimidoyl-L-glutamate from L-histidine: step 2/3.</text>
</comment>
<evidence type="ECO:0000313" key="15">
    <source>
        <dbReference type="Proteomes" id="UP000002281"/>
    </source>
</evidence>
<feature type="domain" description="Urocanase C-terminal" evidence="13">
    <location>
        <begin position="428"/>
        <end position="634"/>
    </location>
</feature>
<keyword evidence="6" id="KW-0520">NAD</keyword>
<dbReference type="GO" id="GO:0006547">
    <property type="term" value="P:L-histidine metabolic process"/>
    <property type="evidence" value="ECO:0007669"/>
    <property type="project" value="UniProtKB-KW"/>
</dbReference>
<evidence type="ECO:0000256" key="6">
    <source>
        <dbReference type="ARBA" id="ARBA00023027"/>
    </source>
</evidence>
<dbReference type="Gene3D" id="3.40.1770.10">
    <property type="entry name" value="Urocanase superfamily"/>
    <property type="match status" value="2"/>
</dbReference>
<dbReference type="Gene3D" id="3.40.50.10730">
    <property type="entry name" value="Urocanase like domains"/>
    <property type="match status" value="1"/>
</dbReference>
<keyword evidence="7" id="KW-0456">Lyase</keyword>
<dbReference type="InterPro" id="IPR036190">
    <property type="entry name" value="Urocanase_sf"/>
</dbReference>
<dbReference type="Ensembl" id="ENSECAT00000080570.1">
    <property type="protein sequence ID" value="ENSECAP00000069791.1"/>
    <property type="gene ID" value="ENSECAG00000021115.4"/>
</dbReference>
<evidence type="ECO:0000256" key="8">
    <source>
        <dbReference type="ARBA" id="ARBA00031640"/>
    </source>
</evidence>
<evidence type="ECO:0000256" key="4">
    <source>
        <dbReference type="ARBA" id="ARBA00011992"/>
    </source>
</evidence>
<evidence type="ECO:0000313" key="14">
    <source>
        <dbReference type="Ensembl" id="ENSECAP00000069791.1"/>
    </source>
</evidence>
<dbReference type="GO" id="GO:0016153">
    <property type="term" value="F:urocanate hydratase activity"/>
    <property type="evidence" value="ECO:0007669"/>
    <property type="project" value="UniProtKB-EC"/>
</dbReference>
<feature type="domain" description="Urocanase Rossmann-like" evidence="11">
    <location>
        <begin position="202"/>
        <end position="425"/>
    </location>
</feature>
<organism evidence="14 15">
    <name type="scientific">Equus caballus</name>
    <name type="common">Horse</name>
    <dbReference type="NCBI Taxonomy" id="9796"/>
    <lineage>
        <taxon>Eukaryota</taxon>
        <taxon>Metazoa</taxon>
        <taxon>Chordata</taxon>
        <taxon>Craniata</taxon>
        <taxon>Vertebrata</taxon>
        <taxon>Euteleostomi</taxon>
        <taxon>Mammalia</taxon>
        <taxon>Eutheria</taxon>
        <taxon>Laurasiatheria</taxon>
        <taxon>Perissodactyla</taxon>
        <taxon>Equidae</taxon>
        <taxon>Equus</taxon>
    </lineage>
</organism>
<evidence type="ECO:0000256" key="2">
    <source>
        <dbReference type="ARBA" id="ARBA00004794"/>
    </source>
</evidence>
<dbReference type="Pfam" id="PF17391">
    <property type="entry name" value="Urocanase_N"/>
    <property type="match status" value="1"/>
</dbReference>
<dbReference type="GeneTree" id="ENSGT00390000015136"/>
<feature type="region of interest" description="Disordered" evidence="10">
    <location>
        <begin position="21"/>
        <end position="41"/>
    </location>
</feature>
<dbReference type="InterPro" id="IPR023636">
    <property type="entry name" value="Urocanase_CS"/>
</dbReference>
<dbReference type="InterPro" id="IPR035401">
    <property type="entry name" value="Urocanase_C"/>
</dbReference>
<keyword evidence="16" id="KW-1267">Proteomics identification</keyword>
<keyword evidence="5" id="KW-0369">Histidine metabolism</keyword>
<reference evidence="14 15" key="1">
    <citation type="journal article" date="2009" name="Science">
        <title>Genome sequence, comparative analysis, and population genetics of the domestic horse.</title>
        <authorList>
            <consortium name="Broad Institute Genome Sequencing Platform"/>
            <consortium name="Broad Institute Whole Genome Assembly Team"/>
            <person name="Wade C.M."/>
            <person name="Giulotto E."/>
            <person name="Sigurdsson S."/>
            <person name="Zoli M."/>
            <person name="Gnerre S."/>
            <person name="Imsland F."/>
            <person name="Lear T.L."/>
            <person name="Adelson D.L."/>
            <person name="Bailey E."/>
            <person name="Bellone R.R."/>
            <person name="Bloecker H."/>
            <person name="Distl O."/>
            <person name="Edgar R.C."/>
            <person name="Garber M."/>
            <person name="Leeb T."/>
            <person name="Mauceli E."/>
            <person name="MacLeod J.N."/>
            <person name="Penedo M.C.T."/>
            <person name="Raison J.M."/>
            <person name="Sharpe T."/>
            <person name="Vogel J."/>
            <person name="Andersson L."/>
            <person name="Antczak D.F."/>
            <person name="Biagi T."/>
            <person name="Binns M.M."/>
            <person name="Chowdhary B.P."/>
            <person name="Coleman S.J."/>
            <person name="Della Valle G."/>
            <person name="Fryc S."/>
            <person name="Guerin G."/>
            <person name="Hasegawa T."/>
            <person name="Hill E.W."/>
            <person name="Jurka J."/>
            <person name="Kiialainen A."/>
            <person name="Lindgren G."/>
            <person name="Liu J."/>
            <person name="Magnani E."/>
            <person name="Mickelson J.R."/>
            <person name="Murray J."/>
            <person name="Nergadze S.G."/>
            <person name="Onofrio R."/>
            <person name="Pedroni S."/>
            <person name="Piras M.F."/>
            <person name="Raudsepp T."/>
            <person name="Rocchi M."/>
            <person name="Roeed K.H."/>
            <person name="Ryder O.A."/>
            <person name="Searle S."/>
            <person name="Skow L."/>
            <person name="Swinburne J.E."/>
            <person name="Syvaenen A.C."/>
            <person name="Tozaki T."/>
            <person name="Valberg S.J."/>
            <person name="Vaudin M."/>
            <person name="White J.R."/>
            <person name="Zody M.C."/>
            <person name="Lander E.S."/>
            <person name="Lindblad-Toh K."/>
        </authorList>
    </citation>
    <scope>NUCLEOTIDE SEQUENCE [LARGE SCALE GENOMIC DNA]</scope>
    <source>
        <strain evidence="14 15">Thoroughbred</strain>
    </source>
</reference>
<evidence type="ECO:0000256" key="5">
    <source>
        <dbReference type="ARBA" id="ARBA00022808"/>
    </source>
</evidence>
<dbReference type="EC" id="4.2.1.49" evidence="4"/>